<reference evidence="12" key="1">
    <citation type="submission" date="2020-03" db="EMBL/GenBank/DDBJ databases">
        <authorList>
            <person name="He L."/>
        </authorList>
    </citation>
    <scope>NUCLEOTIDE SEQUENCE</scope>
    <source>
        <strain evidence="12">CkLH20</strain>
    </source>
</reference>
<dbReference type="GO" id="GO:0016020">
    <property type="term" value="C:membrane"/>
    <property type="evidence" value="ECO:0007669"/>
    <property type="project" value="UniProtKB-SubCell"/>
</dbReference>
<sequence>MILFGKSSEGEKAGAVAYSSVQQPAGQVEAQEPPTDSSSDFPEPGKRQRNWSQRLNPLKTKYVPLVPEKRQPSLEAKAGFISRLLFTWVTPLMHIGYQRPLEQNDIWEVNPERSAEVLEVKFRAAFQNQISNGSSRPLLRALFSTFKKEFIIGAICQLGSTIAATISPFLLKYLIAFATQAYNAAQNGSAPPNIAYGVGLVLIITFLQVIMTLSINHFLYFGMTVGGEARAVLMSVIFDKAMKISGRAKAGGSHDAALPPSAVEPGSEEERKWYEKLLKRREKQKSPKQNDSKIEEDGGWSNGRIVNLMSTDTYRIDQASGFFHLLWGSPLNIVITMVLLLINLTYSALPGLGLLFICSPALGLAFKALFKRRFAINQITDARVGLTQEVLQAMRFVKLFGWETSFLGRIDEIRKKEIKSIQILMSIRDGIQAVAMSMPVFASMLSFITYSLSSHSLNPAPIFSSLALFNGLRMPLNMLPMVIGQAVDALASVKRIQDFLLAEESTDDAQYDYTNVNAIVVEDATFTWEQTLAQARDDLNDDGRGTGVRTPSTMTMIEPFHIPNLDLTVGRSELVAVIGSVGSGKTSLLAALAGDMRQTGGCVTFGATRAFCPQYAWIQNASVRDNIVFGRDFDREWYDKVVDACALRTDFQMLPDGDKTEIGERGITVSGGQKQRINIARAIYFNADIVLMDDPLSAVDTHVGKQIMDKAICGLLSNKCRILATHQLHVLNRSDRIIWLDEGHIKAQGSYEELMAENEDFGKLMTLTTVDDKSQELPKNSNSPITSANEDSINEDEKLVKIETHKSTAALMQAEESASGAVSWSVYGAYIKASGSIFVAPLVIGFLVLAQGCNIMTSLWLSWWTAGQFSGVTQDTYIGVYAGLGAAQAILMFMFAISISIFGTRASKVMLKRAMTKVLRAPMSFFDTTPLGRITNRFSKDIDVMDNTLTDSLRMYLLTISMLLSTMALILAYYYYFVAALVPLLCIFLFSASYYRSSAREIKRHESLLRSHVFAKFSEAVYGTTTIRAYGLQQHFSTVLRKQIDDFDGAYFLTFGNQRWLSLRLDAIGLVTIFVLGMLVVTSRFTVNPSIGGLVLSYMLGIMGQFQFAVRQMAEVENDMNNTERIHHYGTGLEEEAPLQIGEGMPKSWPSHGEIVFDHVQMRYRAGLPLVLRDIHLHIKGGERMGVVGRTGAGKSSIMSTLFRLVEISGGSITIDGVNISTIGLQDLRSRLAIIPQDPTLFKGTIRSNLDPFDEHSDIELWAALQKANLASETSGLGLQTVVEEEGLNFSLGQRQLLALARALVRNAKIIVCDEATSSVDFATDQKVQETMESLRGKTLLCIAHRLKTIIGYDRICVMDKGTVAELGTPLELFDRRGIFTSMCEKGGIKREDISAKVATSPVV</sequence>
<dbReference type="InterPro" id="IPR036640">
    <property type="entry name" value="ABC1_TM_sf"/>
</dbReference>
<dbReference type="GO" id="GO:0005524">
    <property type="term" value="F:ATP binding"/>
    <property type="evidence" value="ECO:0007669"/>
    <property type="project" value="UniProtKB-KW"/>
</dbReference>
<dbReference type="InterPro" id="IPR017871">
    <property type="entry name" value="ABC_transporter-like_CS"/>
</dbReference>
<evidence type="ECO:0000256" key="1">
    <source>
        <dbReference type="ARBA" id="ARBA00004141"/>
    </source>
</evidence>
<dbReference type="PROSITE" id="PS50893">
    <property type="entry name" value="ABC_TRANSPORTER_2"/>
    <property type="match status" value="2"/>
</dbReference>
<feature type="domain" description="ABC transporter" evidence="10">
    <location>
        <begin position="1155"/>
        <end position="1386"/>
    </location>
</feature>
<dbReference type="SMART" id="SM00382">
    <property type="entry name" value="AAA"/>
    <property type="match status" value="2"/>
</dbReference>
<dbReference type="GO" id="GO:0016887">
    <property type="term" value="F:ATP hydrolysis activity"/>
    <property type="evidence" value="ECO:0007669"/>
    <property type="project" value="InterPro"/>
</dbReference>
<evidence type="ECO:0000313" key="12">
    <source>
        <dbReference type="EMBL" id="KAF9877048.1"/>
    </source>
</evidence>
<evidence type="ECO:0000256" key="7">
    <source>
        <dbReference type="ARBA" id="ARBA00023136"/>
    </source>
</evidence>
<dbReference type="CDD" id="cd03250">
    <property type="entry name" value="ABCC_MRP_domain1"/>
    <property type="match status" value="1"/>
</dbReference>
<dbReference type="OrthoDB" id="6500128at2759"/>
<dbReference type="PROSITE" id="PS50929">
    <property type="entry name" value="ABC_TM1F"/>
    <property type="match status" value="2"/>
</dbReference>
<dbReference type="InterPro" id="IPR003439">
    <property type="entry name" value="ABC_transporter-like_ATP-bd"/>
</dbReference>
<keyword evidence="6 9" id="KW-1133">Transmembrane helix</keyword>
<feature type="region of interest" description="Disordered" evidence="8">
    <location>
        <begin position="250"/>
        <end position="270"/>
    </location>
</feature>
<keyword evidence="5" id="KW-0067">ATP-binding</keyword>
<keyword evidence="7 9" id="KW-0472">Membrane</keyword>
<dbReference type="Gene3D" id="1.20.1560.10">
    <property type="entry name" value="ABC transporter type 1, transmembrane domain"/>
    <property type="match status" value="2"/>
</dbReference>
<dbReference type="GO" id="GO:0140359">
    <property type="term" value="F:ABC-type transporter activity"/>
    <property type="evidence" value="ECO:0007669"/>
    <property type="project" value="InterPro"/>
</dbReference>
<evidence type="ECO:0000256" key="5">
    <source>
        <dbReference type="ARBA" id="ARBA00022840"/>
    </source>
</evidence>
<name>A0A9P6LKS4_9PEZI</name>
<dbReference type="PANTHER" id="PTHR24223:SF464">
    <property type="entry name" value="ABC-TYPE TRANSPORTER CICA"/>
    <property type="match status" value="1"/>
</dbReference>
<dbReference type="FunFam" id="3.40.50.300:FF:000997">
    <property type="entry name" value="Multidrug resistance-associated protein 1"/>
    <property type="match status" value="1"/>
</dbReference>
<accession>A0A9P6LKS4</accession>
<dbReference type="InterPro" id="IPR003593">
    <property type="entry name" value="AAA+_ATPase"/>
</dbReference>
<reference evidence="12" key="2">
    <citation type="submission" date="2020-11" db="EMBL/GenBank/DDBJ databases">
        <title>Whole genome sequencing of Colletotrichum sp.</title>
        <authorList>
            <person name="Li H."/>
        </authorList>
    </citation>
    <scope>NUCLEOTIDE SEQUENCE</scope>
    <source>
        <strain evidence="12">CkLH20</strain>
    </source>
</reference>
<evidence type="ECO:0000259" key="11">
    <source>
        <dbReference type="PROSITE" id="PS50929"/>
    </source>
</evidence>
<evidence type="ECO:0000256" key="9">
    <source>
        <dbReference type="SAM" id="Phobius"/>
    </source>
</evidence>
<evidence type="ECO:0000256" key="8">
    <source>
        <dbReference type="SAM" id="MobiDB-lite"/>
    </source>
</evidence>
<dbReference type="CDD" id="cd18606">
    <property type="entry name" value="ABC_6TM_YOR1_D2_like"/>
    <property type="match status" value="1"/>
</dbReference>
<dbReference type="Pfam" id="PF00005">
    <property type="entry name" value="ABC_tran"/>
    <property type="match status" value="2"/>
</dbReference>
<dbReference type="CDD" id="cd03244">
    <property type="entry name" value="ABCC_MRP_domain2"/>
    <property type="match status" value="1"/>
</dbReference>
<dbReference type="Gene3D" id="3.40.50.300">
    <property type="entry name" value="P-loop containing nucleotide triphosphate hydrolases"/>
    <property type="match status" value="2"/>
</dbReference>
<dbReference type="FunFam" id="1.20.1560.10:FF:000010">
    <property type="entry name" value="Multidrug resistance-associated ABC transporter"/>
    <property type="match status" value="1"/>
</dbReference>
<dbReference type="InterPro" id="IPR027417">
    <property type="entry name" value="P-loop_NTPase"/>
</dbReference>
<dbReference type="PROSITE" id="PS00211">
    <property type="entry name" value="ABC_TRANSPORTER_1"/>
    <property type="match status" value="2"/>
</dbReference>
<dbReference type="InterPro" id="IPR011527">
    <property type="entry name" value="ABC1_TM_dom"/>
</dbReference>
<evidence type="ECO:0000256" key="4">
    <source>
        <dbReference type="ARBA" id="ARBA00022741"/>
    </source>
</evidence>
<evidence type="ECO:0000256" key="2">
    <source>
        <dbReference type="ARBA" id="ARBA00022448"/>
    </source>
</evidence>
<dbReference type="FunFam" id="3.40.50.300:FF:000565">
    <property type="entry name" value="ABC bile acid transporter"/>
    <property type="match status" value="1"/>
</dbReference>
<dbReference type="Pfam" id="PF00664">
    <property type="entry name" value="ABC_membrane"/>
    <property type="match status" value="2"/>
</dbReference>
<feature type="domain" description="ABC transmembrane type-1" evidence="11">
    <location>
        <begin position="842"/>
        <end position="1118"/>
    </location>
</feature>
<evidence type="ECO:0000256" key="3">
    <source>
        <dbReference type="ARBA" id="ARBA00022692"/>
    </source>
</evidence>
<dbReference type="EMBL" id="JAATWM020000015">
    <property type="protein sequence ID" value="KAF9877048.1"/>
    <property type="molecule type" value="Genomic_DNA"/>
</dbReference>
<feature type="transmembrane region" description="Helical" evidence="9">
    <location>
        <begin position="881"/>
        <end position="903"/>
    </location>
</feature>
<keyword evidence="2" id="KW-0813">Transport</keyword>
<dbReference type="Proteomes" id="UP000781932">
    <property type="component" value="Unassembled WGS sequence"/>
</dbReference>
<dbReference type="SUPFAM" id="SSF90123">
    <property type="entry name" value="ABC transporter transmembrane region"/>
    <property type="match status" value="2"/>
</dbReference>
<feature type="transmembrane region" description="Helical" evidence="9">
    <location>
        <begin position="150"/>
        <end position="174"/>
    </location>
</feature>
<keyword evidence="13" id="KW-1185">Reference proteome</keyword>
<keyword evidence="4" id="KW-0547">Nucleotide-binding</keyword>
<feature type="transmembrane region" description="Helical" evidence="9">
    <location>
        <begin position="322"/>
        <end position="342"/>
    </location>
</feature>
<dbReference type="GeneID" id="62161107"/>
<protein>
    <submittedName>
        <fullName evidence="12">ABC transporter</fullName>
    </submittedName>
</protein>
<organism evidence="12 13">
    <name type="scientific">Colletotrichum karsti</name>
    <dbReference type="NCBI Taxonomy" id="1095194"/>
    <lineage>
        <taxon>Eukaryota</taxon>
        <taxon>Fungi</taxon>
        <taxon>Dikarya</taxon>
        <taxon>Ascomycota</taxon>
        <taxon>Pezizomycotina</taxon>
        <taxon>Sordariomycetes</taxon>
        <taxon>Hypocreomycetidae</taxon>
        <taxon>Glomerellales</taxon>
        <taxon>Glomerellaceae</taxon>
        <taxon>Colletotrichum</taxon>
        <taxon>Colletotrichum boninense species complex</taxon>
    </lineage>
</organism>
<feature type="domain" description="ABC transmembrane type-1" evidence="11">
    <location>
        <begin position="151"/>
        <end position="488"/>
    </location>
</feature>
<gene>
    <name evidence="12" type="ORF">CkaCkLH20_05314</name>
</gene>
<feature type="transmembrane region" description="Helical" evidence="9">
    <location>
        <begin position="977"/>
        <end position="995"/>
    </location>
</feature>
<dbReference type="CDD" id="cd18597">
    <property type="entry name" value="ABC_6TM_YOR1_D1_like"/>
    <property type="match status" value="1"/>
</dbReference>
<feature type="transmembrane region" description="Helical" evidence="9">
    <location>
        <begin position="837"/>
        <end position="861"/>
    </location>
</feature>
<evidence type="ECO:0000256" key="6">
    <source>
        <dbReference type="ARBA" id="ARBA00022989"/>
    </source>
</evidence>
<feature type="region of interest" description="Disordered" evidence="8">
    <location>
        <begin position="1"/>
        <end position="53"/>
    </location>
</feature>
<evidence type="ECO:0000313" key="13">
    <source>
        <dbReference type="Proteomes" id="UP000781932"/>
    </source>
</evidence>
<dbReference type="RefSeq" id="XP_038746509.1">
    <property type="nucleotide sequence ID" value="XM_038888033.1"/>
</dbReference>
<feature type="transmembrane region" description="Helical" evidence="9">
    <location>
        <begin position="953"/>
        <end position="971"/>
    </location>
</feature>
<dbReference type="SUPFAM" id="SSF52540">
    <property type="entry name" value="P-loop containing nucleoside triphosphate hydrolases"/>
    <property type="match status" value="2"/>
</dbReference>
<feature type="transmembrane region" description="Helical" evidence="9">
    <location>
        <begin position="1067"/>
        <end position="1085"/>
    </location>
</feature>
<feature type="domain" description="ABC transporter" evidence="10">
    <location>
        <begin position="543"/>
        <end position="767"/>
    </location>
</feature>
<dbReference type="PANTHER" id="PTHR24223">
    <property type="entry name" value="ATP-BINDING CASSETTE SUB-FAMILY C"/>
    <property type="match status" value="1"/>
</dbReference>
<evidence type="ECO:0000259" key="10">
    <source>
        <dbReference type="PROSITE" id="PS50893"/>
    </source>
</evidence>
<dbReference type="InterPro" id="IPR050173">
    <property type="entry name" value="ABC_transporter_C-like"/>
</dbReference>
<comment type="subcellular location">
    <subcellularLocation>
        <location evidence="1">Membrane</location>
        <topology evidence="1">Multi-pass membrane protein</topology>
    </subcellularLocation>
</comment>
<proteinExistence type="predicted"/>
<feature type="transmembrane region" description="Helical" evidence="9">
    <location>
        <begin position="348"/>
        <end position="370"/>
    </location>
</feature>
<comment type="caution">
    <text evidence="12">The sequence shown here is derived from an EMBL/GenBank/DDBJ whole genome shotgun (WGS) entry which is preliminary data.</text>
</comment>
<feature type="transmembrane region" description="Helical" evidence="9">
    <location>
        <begin position="194"/>
        <end position="213"/>
    </location>
</feature>
<keyword evidence="3 9" id="KW-0812">Transmembrane</keyword>